<accession>A0A6A6XNL2</accession>
<organism evidence="2 3">
    <name type="scientific">Melanomma pulvis-pyrius CBS 109.77</name>
    <dbReference type="NCBI Taxonomy" id="1314802"/>
    <lineage>
        <taxon>Eukaryota</taxon>
        <taxon>Fungi</taxon>
        <taxon>Dikarya</taxon>
        <taxon>Ascomycota</taxon>
        <taxon>Pezizomycotina</taxon>
        <taxon>Dothideomycetes</taxon>
        <taxon>Pleosporomycetidae</taxon>
        <taxon>Pleosporales</taxon>
        <taxon>Melanommataceae</taxon>
        <taxon>Melanomma</taxon>
    </lineage>
</organism>
<dbReference type="Proteomes" id="UP000799757">
    <property type="component" value="Unassembled WGS sequence"/>
</dbReference>
<dbReference type="EMBL" id="MU001791">
    <property type="protein sequence ID" value="KAF2798126.1"/>
    <property type="molecule type" value="Genomic_DNA"/>
</dbReference>
<evidence type="ECO:0000256" key="1">
    <source>
        <dbReference type="SAM" id="MobiDB-lite"/>
    </source>
</evidence>
<evidence type="ECO:0000313" key="3">
    <source>
        <dbReference type="Proteomes" id="UP000799757"/>
    </source>
</evidence>
<gene>
    <name evidence="2" type="ORF">K505DRAFT_414615</name>
</gene>
<dbReference type="AlphaFoldDB" id="A0A6A6XNL2"/>
<sequence>MASWLVCVGGPGLDPTSNSASRYCVTRWPGGFECGRLHSTARSRAQMGEFWRRQRQRASGAEGETAPAGQGEIFITASGTRRAWRAAPDGSPQVIRTVLSRSSAYASAGPDWPRRASARYRRRRAVADATVEAMEAMYKCDAREMAAVRREMPKHQAVESSPWEPSPWESSPACVSRRRACVLCRSSLCARAQGTTIRQQGTTPSQARRRCQTCVGPHGQSASALPLLALGGRRADPIPSRSRRAPSDE</sequence>
<feature type="region of interest" description="Disordered" evidence="1">
    <location>
        <begin position="225"/>
        <end position="249"/>
    </location>
</feature>
<reference evidence="2" key="1">
    <citation type="journal article" date="2020" name="Stud. Mycol.">
        <title>101 Dothideomycetes genomes: a test case for predicting lifestyles and emergence of pathogens.</title>
        <authorList>
            <person name="Haridas S."/>
            <person name="Albert R."/>
            <person name="Binder M."/>
            <person name="Bloem J."/>
            <person name="Labutti K."/>
            <person name="Salamov A."/>
            <person name="Andreopoulos B."/>
            <person name="Baker S."/>
            <person name="Barry K."/>
            <person name="Bills G."/>
            <person name="Bluhm B."/>
            <person name="Cannon C."/>
            <person name="Castanera R."/>
            <person name="Culley D."/>
            <person name="Daum C."/>
            <person name="Ezra D."/>
            <person name="Gonzalez J."/>
            <person name="Henrissat B."/>
            <person name="Kuo A."/>
            <person name="Liang C."/>
            <person name="Lipzen A."/>
            <person name="Lutzoni F."/>
            <person name="Magnuson J."/>
            <person name="Mondo S."/>
            <person name="Nolan M."/>
            <person name="Ohm R."/>
            <person name="Pangilinan J."/>
            <person name="Park H.-J."/>
            <person name="Ramirez L."/>
            <person name="Alfaro M."/>
            <person name="Sun H."/>
            <person name="Tritt A."/>
            <person name="Yoshinaga Y."/>
            <person name="Zwiers L.-H."/>
            <person name="Turgeon B."/>
            <person name="Goodwin S."/>
            <person name="Spatafora J."/>
            <person name="Crous P."/>
            <person name="Grigoriev I."/>
        </authorList>
    </citation>
    <scope>NUCLEOTIDE SEQUENCE</scope>
    <source>
        <strain evidence="2">CBS 109.77</strain>
    </source>
</reference>
<name>A0A6A6XNL2_9PLEO</name>
<proteinExistence type="predicted"/>
<keyword evidence="3" id="KW-1185">Reference proteome</keyword>
<evidence type="ECO:0000313" key="2">
    <source>
        <dbReference type="EMBL" id="KAF2798126.1"/>
    </source>
</evidence>
<protein>
    <submittedName>
        <fullName evidence="2">Uncharacterized protein</fullName>
    </submittedName>
</protein>